<feature type="transmembrane region" description="Helical" evidence="6">
    <location>
        <begin position="117"/>
        <end position="137"/>
    </location>
</feature>
<reference evidence="8 9" key="1">
    <citation type="journal article" date="2014" name="Proc. Natl. Acad. Sci. U.S.A.">
        <title>Trajectory and genomic determinants of fungal-pathogen speciation and host adaptation.</title>
        <authorList>
            <person name="Hu X."/>
            <person name="Xiao G."/>
            <person name="Zheng P."/>
            <person name="Shang Y."/>
            <person name="Su Y."/>
            <person name="Zhang X."/>
            <person name="Liu X."/>
            <person name="Zhan S."/>
            <person name="St Leger R.J."/>
            <person name="Wang C."/>
        </authorList>
    </citation>
    <scope>NUCLEOTIDE SEQUENCE [LARGE SCALE GENOMIC DNA]</scope>
    <source>
        <strain evidence="8 9">ARSEF 549</strain>
    </source>
</reference>
<dbReference type="Proteomes" id="UP000031186">
    <property type="component" value="Unassembled WGS sequence"/>
</dbReference>
<dbReference type="OrthoDB" id="20872at2759"/>
<feature type="transmembrane region" description="Helical" evidence="6">
    <location>
        <begin position="43"/>
        <end position="65"/>
    </location>
</feature>
<sequence>MAHGTLRAAACFCHFMVFASAVIVTGLVSWFLNDFRFRGSHIVYTEVIAVITIPLYLVAMIAPVFKSYEGYFLPVNFIFSYLWLTSFIFSAVDWSGHLCRQGPLGSNRCSRKRAVEAFNFIAFFFLICNIIIEAFLLRAFHNDRRESNVVHKERPVSEATRNSAASATPAGVGQNGTAPATQV</sequence>
<evidence type="ECO:0000256" key="1">
    <source>
        <dbReference type="ARBA" id="ARBA00004141"/>
    </source>
</evidence>
<proteinExistence type="predicted"/>
<evidence type="ECO:0000256" key="2">
    <source>
        <dbReference type="ARBA" id="ARBA00022692"/>
    </source>
</evidence>
<feature type="transmembrane region" description="Helical" evidence="6">
    <location>
        <begin position="6"/>
        <end position="31"/>
    </location>
</feature>
<dbReference type="AlphaFoldDB" id="A0A0B4ERL6"/>
<dbReference type="PANTHER" id="PTHR39608">
    <property type="entry name" value="INTEGRAL MEMBRANE PROTEIN (AFU_ORTHOLOGUE AFUA_5G08640)"/>
    <property type="match status" value="1"/>
</dbReference>
<comment type="subcellular location">
    <subcellularLocation>
        <location evidence="1">Membrane</location>
        <topology evidence="1">Multi-pass membrane protein</topology>
    </subcellularLocation>
</comment>
<organism evidence="8 9">
    <name type="scientific">Metarhizium anisopliae (strain ARSEF 549)</name>
    <dbReference type="NCBI Taxonomy" id="3151832"/>
    <lineage>
        <taxon>Eukaryota</taxon>
        <taxon>Fungi</taxon>
        <taxon>Dikarya</taxon>
        <taxon>Ascomycota</taxon>
        <taxon>Pezizomycotina</taxon>
        <taxon>Sordariomycetes</taxon>
        <taxon>Hypocreomycetidae</taxon>
        <taxon>Hypocreales</taxon>
        <taxon>Clavicipitaceae</taxon>
        <taxon>Metarhizium</taxon>
    </lineage>
</organism>
<dbReference type="EMBL" id="AZNF01000008">
    <property type="protein sequence ID" value="KID64615.1"/>
    <property type="molecule type" value="Genomic_DNA"/>
</dbReference>
<protein>
    <submittedName>
        <fullName evidence="8">Might be a transmembrane protein</fullName>
    </submittedName>
</protein>
<name>A0A0B4ERL6_METAF</name>
<dbReference type="VEuPathDB" id="FungiDB:MAN_06789"/>
<feature type="domain" description="MARVEL" evidence="7">
    <location>
        <begin position="12"/>
        <end position="131"/>
    </location>
</feature>
<keyword evidence="4 6" id="KW-0472">Membrane</keyword>
<keyword evidence="2 6" id="KW-0812">Transmembrane</keyword>
<feature type="non-terminal residue" evidence="8">
    <location>
        <position position="1"/>
    </location>
</feature>
<gene>
    <name evidence="8" type="ORF">MAN_06789</name>
</gene>
<evidence type="ECO:0000259" key="7">
    <source>
        <dbReference type="Pfam" id="PF01284"/>
    </source>
</evidence>
<dbReference type="HOGENOM" id="CLU_099909_2_0_1"/>
<keyword evidence="3 6" id="KW-1133">Transmembrane helix</keyword>
<feature type="transmembrane region" description="Helical" evidence="6">
    <location>
        <begin position="71"/>
        <end position="96"/>
    </location>
</feature>
<dbReference type="GO" id="GO:0016020">
    <property type="term" value="C:membrane"/>
    <property type="evidence" value="ECO:0007669"/>
    <property type="project" value="UniProtKB-SubCell"/>
</dbReference>
<keyword evidence="9" id="KW-1185">Reference proteome</keyword>
<evidence type="ECO:0000256" key="5">
    <source>
        <dbReference type="SAM" id="MobiDB-lite"/>
    </source>
</evidence>
<accession>A0A0B4ERL6</accession>
<evidence type="ECO:0000256" key="6">
    <source>
        <dbReference type="SAM" id="Phobius"/>
    </source>
</evidence>
<evidence type="ECO:0000313" key="9">
    <source>
        <dbReference type="Proteomes" id="UP000031186"/>
    </source>
</evidence>
<evidence type="ECO:0000313" key="8">
    <source>
        <dbReference type="EMBL" id="KID64615.1"/>
    </source>
</evidence>
<dbReference type="Pfam" id="PF01284">
    <property type="entry name" value="MARVEL"/>
    <property type="match status" value="1"/>
</dbReference>
<comment type="caution">
    <text evidence="8">The sequence shown here is derived from an EMBL/GenBank/DDBJ whole genome shotgun (WGS) entry which is preliminary data.</text>
</comment>
<feature type="region of interest" description="Disordered" evidence="5">
    <location>
        <begin position="151"/>
        <end position="183"/>
    </location>
</feature>
<evidence type="ECO:0000256" key="3">
    <source>
        <dbReference type="ARBA" id="ARBA00022989"/>
    </source>
</evidence>
<dbReference type="PANTHER" id="PTHR39608:SF2">
    <property type="entry name" value="MARVEL DOMAIN-CONTAINING PROTEIN"/>
    <property type="match status" value="1"/>
</dbReference>
<evidence type="ECO:0000256" key="4">
    <source>
        <dbReference type="ARBA" id="ARBA00023136"/>
    </source>
</evidence>
<dbReference type="InterPro" id="IPR008253">
    <property type="entry name" value="Marvel"/>
</dbReference>